<keyword evidence="2" id="KW-0472">Membrane</keyword>
<keyword evidence="2" id="KW-0812">Transmembrane</keyword>
<accession>A0A4U6V9U0</accession>
<protein>
    <submittedName>
        <fullName evidence="3">Uncharacterized protein</fullName>
    </submittedName>
</protein>
<feature type="compositionally biased region" description="Basic and acidic residues" evidence="1">
    <location>
        <begin position="66"/>
        <end position="82"/>
    </location>
</feature>
<evidence type="ECO:0000256" key="1">
    <source>
        <dbReference type="SAM" id="MobiDB-lite"/>
    </source>
</evidence>
<feature type="region of interest" description="Disordered" evidence="1">
    <location>
        <begin position="1"/>
        <end position="82"/>
    </location>
</feature>
<reference evidence="3" key="1">
    <citation type="submission" date="2019-03" db="EMBL/GenBank/DDBJ databases">
        <title>WGS assembly of Setaria viridis.</title>
        <authorList>
            <person name="Huang P."/>
            <person name="Jenkins J."/>
            <person name="Grimwood J."/>
            <person name="Barry K."/>
            <person name="Healey A."/>
            <person name="Mamidi S."/>
            <person name="Sreedasyam A."/>
            <person name="Shu S."/>
            <person name="Feldman M."/>
            <person name="Wu J."/>
            <person name="Yu Y."/>
            <person name="Chen C."/>
            <person name="Johnson J."/>
            <person name="Rokhsar D."/>
            <person name="Baxter I."/>
            <person name="Schmutz J."/>
            <person name="Brutnell T."/>
            <person name="Kellogg E."/>
        </authorList>
    </citation>
    <scope>NUCLEOTIDE SEQUENCE [LARGE SCALE GENOMIC DNA]</scope>
</reference>
<dbReference type="Gramene" id="TKW25185">
    <property type="protein sequence ID" value="TKW25185"/>
    <property type="gene ID" value="SEVIR_3G099400v2"/>
</dbReference>
<name>A0A4U6V9U0_SETVI</name>
<keyword evidence="2" id="KW-1133">Transmembrane helix</keyword>
<feature type="transmembrane region" description="Helical" evidence="2">
    <location>
        <begin position="130"/>
        <end position="154"/>
    </location>
</feature>
<evidence type="ECO:0000256" key="2">
    <source>
        <dbReference type="SAM" id="Phobius"/>
    </source>
</evidence>
<dbReference type="Proteomes" id="UP000298652">
    <property type="component" value="Chromosome 3"/>
</dbReference>
<dbReference type="AlphaFoldDB" id="A0A4U6V9U0"/>
<dbReference type="EMBL" id="CM016554">
    <property type="protein sequence ID" value="TKW25185.1"/>
    <property type="molecule type" value="Genomic_DNA"/>
</dbReference>
<proteinExistence type="predicted"/>
<organism evidence="3 4">
    <name type="scientific">Setaria viridis</name>
    <name type="common">Green bristlegrass</name>
    <name type="synonym">Setaria italica subsp. viridis</name>
    <dbReference type="NCBI Taxonomy" id="4556"/>
    <lineage>
        <taxon>Eukaryota</taxon>
        <taxon>Viridiplantae</taxon>
        <taxon>Streptophyta</taxon>
        <taxon>Embryophyta</taxon>
        <taxon>Tracheophyta</taxon>
        <taxon>Spermatophyta</taxon>
        <taxon>Magnoliopsida</taxon>
        <taxon>Liliopsida</taxon>
        <taxon>Poales</taxon>
        <taxon>Poaceae</taxon>
        <taxon>PACMAD clade</taxon>
        <taxon>Panicoideae</taxon>
        <taxon>Panicodae</taxon>
        <taxon>Paniceae</taxon>
        <taxon>Cenchrinae</taxon>
        <taxon>Setaria</taxon>
    </lineage>
</organism>
<evidence type="ECO:0000313" key="3">
    <source>
        <dbReference type="EMBL" id="TKW25185.1"/>
    </source>
</evidence>
<evidence type="ECO:0000313" key="4">
    <source>
        <dbReference type="Proteomes" id="UP000298652"/>
    </source>
</evidence>
<gene>
    <name evidence="3" type="ORF">SEVIR_3G099400v2</name>
</gene>
<feature type="transmembrane region" description="Helical" evidence="2">
    <location>
        <begin position="99"/>
        <end position="118"/>
    </location>
</feature>
<keyword evidence="4" id="KW-1185">Reference proteome</keyword>
<sequence>MPRRGRPWRSGPPPGGRRRAPARPWSRRAAAPRRHPGGVDGAHPPGRPRRVPRGRVDQDDVPLGLVERRGEPRRGEPARRGGEVRLRDAGRVSAELQELVSVADLGVVVGQAFTFAVATSKSWLETWGTFAYLTVCAVLVIVMLGKLGSCIKILPRLLRR</sequence>